<evidence type="ECO:0000313" key="9">
    <source>
        <dbReference type="EMBL" id="GAA2589781.1"/>
    </source>
</evidence>
<sequence>MDGGGIVRAVHADGSSGHAPRLATLRASRLDGVNDLLTAILDAVREVDPVLRVVLAGVAIMLETSVLVGLIVPGDTIVIVAGTAVATPVQGVVLGAAVVIGSLAGETLGYVLGRYLGPWLRRSRLGRRIGEENWARSERYLERRGGPAIFLSRFLPVLHSLVPLTVGMARFPYRRFLAWTAPACIIWASLYIGVAAAAAGTYRELSERIHYAGYIFVAIIVVFVVLVFAGKKIIERVERRHMTEPASTPEPRATDVED</sequence>
<evidence type="ECO:0000256" key="7">
    <source>
        <dbReference type="SAM" id="Phobius"/>
    </source>
</evidence>
<evidence type="ECO:0000256" key="6">
    <source>
        <dbReference type="ARBA" id="ARBA00023136"/>
    </source>
</evidence>
<protein>
    <recommendedName>
        <fullName evidence="8">VTT domain-containing protein</fullName>
    </recommendedName>
</protein>
<dbReference type="InterPro" id="IPR051311">
    <property type="entry name" value="DedA_domain"/>
</dbReference>
<evidence type="ECO:0000256" key="2">
    <source>
        <dbReference type="ARBA" id="ARBA00010792"/>
    </source>
</evidence>
<keyword evidence="6 7" id="KW-0472">Membrane</keyword>
<gene>
    <name evidence="9" type="ORF">GCM10009862_30110</name>
</gene>
<evidence type="ECO:0000256" key="1">
    <source>
        <dbReference type="ARBA" id="ARBA00004651"/>
    </source>
</evidence>
<organism evidence="9 10">
    <name type="scientific">Microbacterium binotii</name>
    <dbReference type="NCBI Taxonomy" id="462710"/>
    <lineage>
        <taxon>Bacteria</taxon>
        <taxon>Bacillati</taxon>
        <taxon>Actinomycetota</taxon>
        <taxon>Actinomycetes</taxon>
        <taxon>Micrococcales</taxon>
        <taxon>Microbacteriaceae</taxon>
        <taxon>Microbacterium</taxon>
    </lineage>
</organism>
<feature type="transmembrane region" description="Helical" evidence="7">
    <location>
        <begin position="50"/>
        <end position="72"/>
    </location>
</feature>
<dbReference type="EMBL" id="BAAARI010000037">
    <property type="protein sequence ID" value="GAA2589781.1"/>
    <property type="molecule type" value="Genomic_DNA"/>
</dbReference>
<dbReference type="PANTHER" id="PTHR42709:SF6">
    <property type="entry name" value="UNDECAPRENYL PHOSPHATE TRANSPORTER A"/>
    <property type="match status" value="1"/>
</dbReference>
<dbReference type="InterPro" id="IPR032816">
    <property type="entry name" value="VTT_dom"/>
</dbReference>
<dbReference type="Pfam" id="PF09335">
    <property type="entry name" value="VTT_dom"/>
    <property type="match status" value="1"/>
</dbReference>
<evidence type="ECO:0000259" key="8">
    <source>
        <dbReference type="Pfam" id="PF09335"/>
    </source>
</evidence>
<feature type="domain" description="VTT" evidence="8">
    <location>
        <begin position="72"/>
        <end position="194"/>
    </location>
</feature>
<reference evidence="9 10" key="1">
    <citation type="journal article" date="2019" name="Int. J. Syst. Evol. Microbiol.">
        <title>The Global Catalogue of Microorganisms (GCM) 10K type strain sequencing project: providing services to taxonomists for standard genome sequencing and annotation.</title>
        <authorList>
            <consortium name="The Broad Institute Genomics Platform"/>
            <consortium name="The Broad Institute Genome Sequencing Center for Infectious Disease"/>
            <person name="Wu L."/>
            <person name="Ma J."/>
        </authorList>
    </citation>
    <scope>NUCLEOTIDE SEQUENCE [LARGE SCALE GENOMIC DNA]</scope>
    <source>
        <strain evidence="9 10">JCM 16365</strain>
    </source>
</reference>
<proteinExistence type="inferred from homology"/>
<keyword evidence="4 7" id="KW-0812">Transmembrane</keyword>
<comment type="caution">
    <text evidence="9">The sequence shown here is derived from an EMBL/GenBank/DDBJ whole genome shotgun (WGS) entry which is preliminary data.</text>
</comment>
<name>A0ABN3PK87_9MICO</name>
<keyword evidence="10" id="KW-1185">Reference proteome</keyword>
<accession>A0ABN3PK87</accession>
<keyword evidence="5 7" id="KW-1133">Transmembrane helix</keyword>
<evidence type="ECO:0000256" key="3">
    <source>
        <dbReference type="ARBA" id="ARBA00022475"/>
    </source>
</evidence>
<dbReference type="Proteomes" id="UP001500274">
    <property type="component" value="Unassembled WGS sequence"/>
</dbReference>
<keyword evidence="3" id="KW-1003">Cell membrane</keyword>
<evidence type="ECO:0000256" key="4">
    <source>
        <dbReference type="ARBA" id="ARBA00022692"/>
    </source>
</evidence>
<feature type="transmembrane region" description="Helical" evidence="7">
    <location>
        <begin position="211"/>
        <end position="230"/>
    </location>
</feature>
<evidence type="ECO:0000313" key="10">
    <source>
        <dbReference type="Proteomes" id="UP001500274"/>
    </source>
</evidence>
<feature type="transmembrane region" description="Helical" evidence="7">
    <location>
        <begin position="92"/>
        <end position="117"/>
    </location>
</feature>
<comment type="similarity">
    <text evidence="2">Belongs to the DedA family.</text>
</comment>
<comment type="subcellular location">
    <subcellularLocation>
        <location evidence="1">Cell membrane</location>
        <topology evidence="1">Multi-pass membrane protein</topology>
    </subcellularLocation>
</comment>
<dbReference type="PANTHER" id="PTHR42709">
    <property type="entry name" value="ALKALINE PHOSPHATASE LIKE PROTEIN"/>
    <property type="match status" value="1"/>
</dbReference>
<feature type="transmembrane region" description="Helical" evidence="7">
    <location>
        <begin position="176"/>
        <end position="199"/>
    </location>
</feature>
<evidence type="ECO:0000256" key="5">
    <source>
        <dbReference type="ARBA" id="ARBA00022989"/>
    </source>
</evidence>